<name>A0ABV7KL83_PLAOK</name>
<gene>
    <name evidence="2" type="ORF">ACFOEJ_03775</name>
</gene>
<protein>
    <submittedName>
        <fullName evidence="2">HEPN domain-containing protein</fullName>
    </submittedName>
</protein>
<reference evidence="3" key="1">
    <citation type="journal article" date="2019" name="Int. J. Syst. Evol. Microbiol.">
        <title>The Global Catalogue of Microorganisms (GCM) 10K type strain sequencing project: providing services to taxonomists for standard genome sequencing and annotation.</title>
        <authorList>
            <consortium name="The Broad Institute Genomics Platform"/>
            <consortium name="The Broad Institute Genome Sequencing Center for Infectious Disease"/>
            <person name="Wu L."/>
            <person name="Ma J."/>
        </authorList>
    </citation>
    <scope>NUCLEOTIDE SEQUENCE [LARGE SCALE GENOMIC DNA]</scope>
    <source>
        <strain evidence="3">CCM 320</strain>
    </source>
</reference>
<sequence>MIVKIVALTHHLILPDAFKRKKFSVPNFPEIRLEKNGDQLNFINEHMRYELGNMQIEEIKNNACFYTVTTLEEKDSGHFEQVFRNLVGSFIDSLWLIKDNSISSDYEFCRFDNGKSHYTRRAFINSNSHCEYIDVKFDKNELEDAIKWFNLLSKPRKSLSKINSFSEGKLEYNDGIINMDKNFSYENTNRFERALRFISVARKQTVLQPRITYYISAIESLLSTTDSELRMQVADRGARILGGGYEEKLRIKNIIGIAYSFRSKYIHGAVSSQKSMKKNLKFLESVEELSEEMDEILRELIKLFLTDLKHVVLLDEREFINWVDELLYK</sequence>
<accession>A0ABV7KL83</accession>
<keyword evidence="3" id="KW-1185">Reference proteome</keyword>
<comment type="caution">
    <text evidence="2">The sequence shown here is derived from an EMBL/GenBank/DDBJ whole genome shotgun (WGS) entry which is preliminary data.</text>
</comment>
<dbReference type="Proteomes" id="UP001595625">
    <property type="component" value="Unassembled WGS sequence"/>
</dbReference>
<evidence type="ECO:0000313" key="3">
    <source>
        <dbReference type="Proteomes" id="UP001595625"/>
    </source>
</evidence>
<evidence type="ECO:0000313" key="2">
    <source>
        <dbReference type="EMBL" id="MFC3210193.1"/>
    </source>
</evidence>
<organism evidence="2 3">
    <name type="scientific">Planomicrobium okeanokoites</name>
    <name type="common">Planococcus okeanokoites</name>
    <name type="synonym">Flavobacterium okeanokoites</name>
    <dbReference type="NCBI Taxonomy" id="244"/>
    <lineage>
        <taxon>Bacteria</taxon>
        <taxon>Bacillati</taxon>
        <taxon>Bacillota</taxon>
        <taxon>Bacilli</taxon>
        <taxon>Bacillales</taxon>
        <taxon>Caryophanaceae</taxon>
        <taxon>Planomicrobium</taxon>
    </lineage>
</organism>
<feature type="coiled-coil region" evidence="1">
    <location>
        <begin position="279"/>
        <end position="306"/>
    </location>
</feature>
<keyword evidence="1" id="KW-0175">Coiled coil</keyword>
<dbReference type="EMBL" id="JBHRUJ010000004">
    <property type="protein sequence ID" value="MFC3210193.1"/>
    <property type="molecule type" value="Genomic_DNA"/>
</dbReference>
<proteinExistence type="predicted"/>
<dbReference type="RefSeq" id="WP_117313197.1">
    <property type="nucleotide sequence ID" value="NZ_JBHRUJ010000004.1"/>
</dbReference>
<evidence type="ECO:0000256" key="1">
    <source>
        <dbReference type="SAM" id="Coils"/>
    </source>
</evidence>